<dbReference type="Gene3D" id="3.80.30.20">
    <property type="entry name" value="tm_1862 like domain"/>
    <property type="match status" value="1"/>
</dbReference>
<dbReference type="CDD" id="cd01335">
    <property type="entry name" value="Radical_SAM"/>
    <property type="match status" value="1"/>
</dbReference>
<accession>A0A1G2IKV3</accession>
<dbReference type="InterPro" id="IPR058240">
    <property type="entry name" value="rSAM_sf"/>
</dbReference>
<feature type="domain" description="B12-binding" evidence="8">
    <location>
        <begin position="13"/>
        <end position="158"/>
    </location>
</feature>
<dbReference type="InterPro" id="IPR036724">
    <property type="entry name" value="Cobalamin-bd_sf"/>
</dbReference>
<evidence type="ECO:0000256" key="4">
    <source>
        <dbReference type="ARBA" id="ARBA00022691"/>
    </source>
</evidence>
<keyword evidence="5" id="KW-0479">Metal-binding</keyword>
<dbReference type="Gene3D" id="3.40.50.280">
    <property type="entry name" value="Cobalamin-binding domain"/>
    <property type="match status" value="1"/>
</dbReference>
<dbReference type="InterPro" id="IPR051198">
    <property type="entry name" value="BchE-like"/>
</dbReference>
<dbReference type="SFLD" id="SFLDG01082">
    <property type="entry name" value="B12-binding_domain_containing"/>
    <property type="match status" value="1"/>
</dbReference>
<dbReference type="Proteomes" id="UP000178632">
    <property type="component" value="Unassembled WGS sequence"/>
</dbReference>
<evidence type="ECO:0000259" key="8">
    <source>
        <dbReference type="PROSITE" id="PS51332"/>
    </source>
</evidence>
<dbReference type="SUPFAM" id="SSF102114">
    <property type="entry name" value="Radical SAM enzymes"/>
    <property type="match status" value="1"/>
</dbReference>
<keyword evidence="4" id="KW-0949">S-adenosyl-L-methionine</keyword>
<evidence type="ECO:0000256" key="5">
    <source>
        <dbReference type="ARBA" id="ARBA00022723"/>
    </source>
</evidence>
<dbReference type="InterPro" id="IPR023404">
    <property type="entry name" value="rSAM_horseshoe"/>
</dbReference>
<evidence type="ECO:0000256" key="2">
    <source>
        <dbReference type="ARBA" id="ARBA00022603"/>
    </source>
</evidence>
<feature type="domain" description="Radical SAM core" evidence="9">
    <location>
        <begin position="212"/>
        <end position="442"/>
    </location>
</feature>
<dbReference type="CDD" id="cd02068">
    <property type="entry name" value="radical_SAM_B12_BD"/>
    <property type="match status" value="1"/>
</dbReference>
<dbReference type="InterPro" id="IPR006638">
    <property type="entry name" value="Elp3/MiaA/NifB-like_rSAM"/>
</dbReference>
<dbReference type="GO" id="GO:0003824">
    <property type="term" value="F:catalytic activity"/>
    <property type="evidence" value="ECO:0007669"/>
    <property type="project" value="InterPro"/>
</dbReference>
<dbReference type="InterPro" id="IPR007197">
    <property type="entry name" value="rSAM"/>
</dbReference>
<dbReference type="GO" id="GO:0031419">
    <property type="term" value="F:cobalamin binding"/>
    <property type="evidence" value="ECO:0007669"/>
    <property type="project" value="InterPro"/>
</dbReference>
<keyword evidence="7" id="KW-0411">Iron-sulfur</keyword>
<dbReference type="AlphaFoldDB" id="A0A1G2IKV3"/>
<protein>
    <submittedName>
        <fullName evidence="10">Uncharacterized protein</fullName>
    </submittedName>
</protein>
<organism evidence="10 11">
    <name type="scientific">Candidatus Staskawiczbacteria bacterium RIFCSPLOWO2_12_FULL_37_15</name>
    <dbReference type="NCBI Taxonomy" id="1802218"/>
    <lineage>
        <taxon>Bacteria</taxon>
        <taxon>Candidatus Staskawicziibacteriota</taxon>
    </lineage>
</organism>
<dbReference type="PANTHER" id="PTHR43409">
    <property type="entry name" value="ANAEROBIC MAGNESIUM-PROTOPORPHYRIN IX MONOMETHYL ESTER CYCLASE-RELATED"/>
    <property type="match status" value="1"/>
</dbReference>
<evidence type="ECO:0000313" key="10">
    <source>
        <dbReference type="EMBL" id="OGZ75263.1"/>
    </source>
</evidence>
<dbReference type="SFLD" id="SFLDG01123">
    <property type="entry name" value="methyltransferase_(Class_B)"/>
    <property type="match status" value="1"/>
</dbReference>
<dbReference type="PANTHER" id="PTHR43409:SF7">
    <property type="entry name" value="BLL1977 PROTEIN"/>
    <property type="match status" value="1"/>
</dbReference>
<dbReference type="Pfam" id="PF04055">
    <property type="entry name" value="Radical_SAM"/>
    <property type="match status" value="1"/>
</dbReference>
<dbReference type="Pfam" id="PF02310">
    <property type="entry name" value="B12-binding"/>
    <property type="match status" value="1"/>
</dbReference>
<comment type="cofactor">
    <cofactor evidence="1">
        <name>[4Fe-4S] cluster</name>
        <dbReference type="ChEBI" id="CHEBI:49883"/>
    </cofactor>
</comment>
<keyword evidence="6" id="KW-0408">Iron</keyword>
<evidence type="ECO:0000313" key="11">
    <source>
        <dbReference type="Proteomes" id="UP000178632"/>
    </source>
</evidence>
<evidence type="ECO:0000256" key="6">
    <source>
        <dbReference type="ARBA" id="ARBA00023004"/>
    </source>
</evidence>
<dbReference type="InterPro" id="IPR006158">
    <property type="entry name" value="Cobalamin-bd"/>
</dbReference>
<dbReference type="SMART" id="SM00729">
    <property type="entry name" value="Elp3"/>
    <property type="match status" value="1"/>
</dbReference>
<name>A0A1G2IKV3_9BACT</name>
<evidence type="ECO:0000256" key="3">
    <source>
        <dbReference type="ARBA" id="ARBA00022679"/>
    </source>
</evidence>
<gene>
    <name evidence="10" type="ORF">A3G45_03290</name>
</gene>
<evidence type="ECO:0000256" key="1">
    <source>
        <dbReference type="ARBA" id="ARBA00001966"/>
    </source>
</evidence>
<reference evidence="10 11" key="1">
    <citation type="journal article" date="2016" name="Nat. Commun.">
        <title>Thousands of microbial genomes shed light on interconnected biogeochemical processes in an aquifer system.</title>
        <authorList>
            <person name="Anantharaman K."/>
            <person name="Brown C.T."/>
            <person name="Hug L.A."/>
            <person name="Sharon I."/>
            <person name="Castelle C.J."/>
            <person name="Probst A.J."/>
            <person name="Thomas B.C."/>
            <person name="Singh A."/>
            <person name="Wilkins M.J."/>
            <person name="Karaoz U."/>
            <person name="Brodie E.L."/>
            <person name="Williams K.H."/>
            <person name="Hubbard S.S."/>
            <person name="Banfield J.F."/>
        </authorList>
    </citation>
    <scope>NUCLEOTIDE SEQUENCE [LARGE SCALE GENOMIC DNA]</scope>
</reference>
<dbReference type="PROSITE" id="PS51918">
    <property type="entry name" value="RADICAL_SAM"/>
    <property type="match status" value="1"/>
</dbReference>
<keyword evidence="3" id="KW-0808">Transferase</keyword>
<dbReference type="GO" id="GO:0046872">
    <property type="term" value="F:metal ion binding"/>
    <property type="evidence" value="ECO:0007669"/>
    <property type="project" value="UniProtKB-KW"/>
</dbReference>
<sequence>MKTIKKILFLNPPDPVLVGELKNQTYSYFEPPIGLLYVYSYLKDTKKYDTYFVDLNIEMKFITKKSMEETIEQIVTSYKPDLVAISALYYTSRNIFHTIAKKIKEVDENVKVVLGGHYPTHITKLTLADKNIDYAVVSEGELGLSDLIDALNNSSGLENVEGIAFVKDGKIVKNDRKTFWQGFKTSKRLPWEDIKMEYYYKEGKNFLYRIYKKGEIKLGAMTATRGCPNQCTFCSSSKFFKHIWRCREVKLVIEEIKFLKKNYGVNTIVFNDENMAVNREWFLELLNEIKKLNIKWIVGGGLSVRTINDEEVIKSMYEAGIAAFNIAIESGSAETLKKVKKPLFLSEVENLVKLIRKHGNAFVVGFFIVGFPFETKEDFLGTLEFGGKLDLDWRAYYCFQPFPGTELYDYCIDNKLTAEYGAEDCKEYEFHSAAEIKYIDYTKKELNDLNYLYNIKYNFLENRNLLLGTEESLKQVERDFNYVLEIAPKHFFAYFCLAEIMKKRNDIEKRKQYLKIAKNILETDKSFDWSFYISGLKVNVNKSFSDILL</sequence>
<dbReference type="InterPro" id="IPR034466">
    <property type="entry name" value="Methyltransferase_Class_B"/>
</dbReference>
<dbReference type="GO" id="GO:0051539">
    <property type="term" value="F:4 iron, 4 sulfur cluster binding"/>
    <property type="evidence" value="ECO:0007669"/>
    <property type="project" value="UniProtKB-KW"/>
</dbReference>
<dbReference type="PROSITE" id="PS51332">
    <property type="entry name" value="B12_BINDING"/>
    <property type="match status" value="1"/>
</dbReference>
<evidence type="ECO:0000259" key="9">
    <source>
        <dbReference type="PROSITE" id="PS51918"/>
    </source>
</evidence>
<keyword evidence="2" id="KW-0489">Methyltransferase</keyword>
<dbReference type="SUPFAM" id="SSF52242">
    <property type="entry name" value="Cobalamin (vitamin B12)-binding domain"/>
    <property type="match status" value="1"/>
</dbReference>
<proteinExistence type="predicted"/>
<dbReference type="EMBL" id="MHPE01000053">
    <property type="protein sequence ID" value="OGZ75263.1"/>
    <property type="molecule type" value="Genomic_DNA"/>
</dbReference>
<comment type="caution">
    <text evidence="10">The sequence shown here is derived from an EMBL/GenBank/DDBJ whole genome shotgun (WGS) entry which is preliminary data.</text>
</comment>
<dbReference type="SFLD" id="SFLDS00029">
    <property type="entry name" value="Radical_SAM"/>
    <property type="match status" value="1"/>
</dbReference>
<evidence type="ECO:0000256" key="7">
    <source>
        <dbReference type="ARBA" id="ARBA00023014"/>
    </source>
</evidence>